<organism evidence="5 6">
    <name type="scientific">Purpureocillium lavendulum</name>
    <dbReference type="NCBI Taxonomy" id="1247861"/>
    <lineage>
        <taxon>Eukaryota</taxon>
        <taxon>Fungi</taxon>
        <taxon>Dikarya</taxon>
        <taxon>Ascomycota</taxon>
        <taxon>Pezizomycotina</taxon>
        <taxon>Sordariomycetes</taxon>
        <taxon>Hypocreomycetidae</taxon>
        <taxon>Hypocreales</taxon>
        <taxon>Ophiocordycipitaceae</taxon>
        <taxon>Purpureocillium</taxon>
    </lineage>
</organism>
<dbReference type="PANTHER" id="PTHR31005:SF8">
    <property type="entry name" value="DUF4139 DOMAIN-CONTAINING PROTEIN"/>
    <property type="match status" value="1"/>
</dbReference>
<reference evidence="5" key="1">
    <citation type="submission" date="2023-01" db="EMBL/GenBank/DDBJ databases">
        <title>The growth and conidiation of Purpureocillium lavendulum are regulated by nitrogen source and histone H3K14 acetylation.</title>
        <authorList>
            <person name="Tang P."/>
            <person name="Han J."/>
            <person name="Zhang C."/>
            <person name="Tang P."/>
            <person name="Qi F."/>
            <person name="Zhang K."/>
            <person name="Liang L."/>
        </authorList>
    </citation>
    <scope>NUCLEOTIDE SEQUENCE</scope>
    <source>
        <strain evidence="5">YMF1.00683</strain>
    </source>
</reference>
<accession>A0AB34FX26</accession>
<feature type="region of interest" description="Disordered" evidence="2">
    <location>
        <begin position="397"/>
        <end position="435"/>
    </location>
</feature>
<protein>
    <submittedName>
        <fullName evidence="5">Mucoidy inhibitor A</fullName>
    </submittedName>
</protein>
<evidence type="ECO:0000259" key="3">
    <source>
        <dbReference type="Pfam" id="PF13598"/>
    </source>
</evidence>
<evidence type="ECO:0000256" key="2">
    <source>
        <dbReference type="SAM" id="MobiDB-lite"/>
    </source>
</evidence>
<dbReference type="Proteomes" id="UP001163105">
    <property type="component" value="Unassembled WGS sequence"/>
</dbReference>
<gene>
    <name evidence="5" type="ORF">O9K51_04360</name>
</gene>
<comment type="caution">
    <text evidence="5">The sequence shown here is derived from an EMBL/GenBank/DDBJ whole genome shotgun (WGS) entry which is preliminary data.</text>
</comment>
<dbReference type="InterPro" id="IPR011935">
    <property type="entry name" value="CHP02231"/>
</dbReference>
<dbReference type="Pfam" id="PF13600">
    <property type="entry name" value="DUF4140"/>
    <property type="match status" value="1"/>
</dbReference>
<dbReference type="InterPro" id="IPR025554">
    <property type="entry name" value="DUF4140"/>
</dbReference>
<evidence type="ECO:0000313" key="5">
    <source>
        <dbReference type="EMBL" id="KAJ6443181.1"/>
    </source>
</evidence>
<keyword evidence="6" id="KW-1185">Reference proteome</keyword>
<dbReference type="EMBL" id="JAQHRD010000003">
    <property type="protein sequence ID" value="KAJ6443181.1"/>
    <property type="molecule type" value="Genomic_DNA"/>
</dbReference>
<dbReference type="Pfam" id="PF13598">
    <property type="entry name" value="DUF4139"/>
    <property type="match status" value="1"/>
</dbReference>
<feature type="compositionally biased region" description="Gly residues" evidence="2">
    <location>
        <begin position="537"/>
        <end position="550"/>
    </location>
</feature>
<feature type="region of interest" description="Disordered" evidence="2">
    <location>
        <begin position="721"/>
        <end position="741"/>
    </location>
</feature>
<evidence type="ECO:0000313" key="6">
    <source>
        <dbReference type="Proteomes" id="UP001163105"/>
    </source>
</evidence>
<dbReference type="InterPro" id="IPR037291">
    <property type="entry name" value="DUF4139"/>
</dbReference>
<proteinExistence type="predicted"/>
<dbReference type="PANTHER" id="PTHR31005">
    <property type="entry name" value="DUF4139 DOMAIN-CONTAINING PROTEIN"/>
    <property type="match status" value="1"/>
</dbReference>
<name>A0AB34FX26_9HYPO</name>
<feature type="compositionally biased region" description="Polar residues" evidence="2">
    <location>
        <begin position="407"/>
        <end position="424"/>
    </location>
</feature>
<feature type="coiled-coil region" evidence="1">
    <location>
        <begin position="112"/>
        <end position="139"/>
    </location>
</feature>
<evidence type="ECO:0000259" key="4">
    <source>
        <dbReference type="Pfam" id="PF13600"/>
    </source>
</evidence>
<feature type="region of interest" description="Disordered" evidence="2">
    <location>
        <begin position="470"/>
        <end position="590"/>
    </location>
</feature>
<sequence>MDPANKLEFHVRQLPTRSVTLFPTRAQVTREINNLQLKPGTNEITVLGLTPTADPDSVRIETASSVVISDVLVESLPNRDIWQDIYPSDSDSESDDQDDWEEPFRWDEGSDLKASRLRLEDLRDAIALADEKIANAEARLKYLDAYGKTLDRKRSVPVAEGLDAYREERAKLHEDIMTGRRERREADREVTEHAKDLDILRRKDLDAEGRALKAWERQRKPKKRAAEKRMRERMERAKERARIHKEREDFWPRACHAVRITVEAGAAFTPGSSRRASVATTDVDVSKLDVSKLDGSVNEPEVSLNCNLLLTYVTSSAHWTPSYDLKLSTTTNTGVLSFEAELHNATSETWSNCRVSLSTSQATFSGLDDAVPELTPWHLGLVSRSAPYALDQVQQQIMRSTKERESTAQYKEQQQRQTDGQRPRNQLFGKPQEGQTLAIQKSMYPAEEEEQVDVIMAACEYVEGNRDNYRKRSAAVPPPPPPPPAPMAVACAAPASSAPKSRGGPGARLNFLTSQSDSLSTRSINKVLQRGERMDSLGGGGGGGGGGYGYGAHSSSDDESQDDESGDEGGSGHAGSTVEETGMTTSFDLPGLKTLAPKHASTKSPVARATFTGVAYSHTVVAKYKPVAFLQARLRNTSRMTLFRGRAGLTLDGSFLGKTTLPRCSPGADLTLGLGVDPAVKVVYAKPGVRRGTAGLFSKENTWVYTRSVLLHNTRAAAAAASTGGQSSSTSASSPSSPSPAAVAITVRDQVPISQDDKLRVEVLTPQGLSLGGGVVTAGAPGLEARDGGSGGNSRDWGRAAASLKRDGEVKWEVSLKAGRAVRLALEFAVAFPTGTYPFNDEREQ</sequence>
<feature type="compositionally biased region" description="Polar residues" evidence="2">
    <location>
        <begin position="511"/>
        <end position="526"/>
    </location>
</feature>
<feature type="compositionally biased region" description="Acidic residues" evidence="2">
    <location>
        <begin position="557"/>
        <end position="567"/>
    </location>
</feature>
<feature type="compositionally biased region" description="Polar residues" evidence="2">
    <location>
        <begin position="578"/>
        <end position="587"/>
    </location>
</feature>
<feature type="domain" description="DUF4140" evidence="4">
    <location>
        <begin position="19"/>
        <end position="143"/>
    </location>
</feature>
<dbReference type="AlphaFoldDB" id="A0AB34FX26"/>
<evidence type="ECO:0000256" key="1">
    <source>
        <dbReference type="SAM" id="Coils"/>
    </source>
</evidence>
<feature type="compositionally biased region" description="Low complexity" evidence="2">
    <location>
        <begin position="487"/>
        <end position="499"/>
    </location>
</feature>
<feature type="compositionally biased region" description="Pro residues" evidence="2">
    <location>
        <begin position="476"/>
        <end position="486"/>
    </location>
</feature>
<feature type="domain" description="DUF4139" evidence="3">
    <location>
        <begin position="309"/>
        <end position="719"/>
    </location>
</feature>
<feature type="compositionally biased region" description="Acidic residues" evidence="2">
    <location>
        <begin position="90"/>
        <end position="101"/>
    </location>
</feature>
<keyword evidence="1" id="KW-0175">Coiled coil</keyword>
<feature type="region of interest" description="Disordered" evidence="2">
    <location>
        <begin position="83"/>
        <end position="105"/>
    </location>
</feature>